<keyword evidence="5 10" id="KW-0812">Transmembrane</keyword>
<evidence type="ECO:0000256" key="10">
    <source>
        <dbReference type="SAM" id="Phobius"/>
    </source>
</evidence>
<keyword evidence="12" id="KW-1185">Reference proteome</keyword>
<evidence type="ECO:0000256" key="1">
    <source>
        <dbReference type="ARBA" id="ARBA00004141"/>
    </source>
</evidence>
<feature type="transmembrane region" description="Helical" evidence="10">
    <location>
        <begin position="168"/>
        <end position="192"/>
    </location>
</feature>
<feature type="transmembrane region" description="Helical" evidence="10">
    <location>
        <begin position="134"/>
        <end position="156"/>
    </location>
</feature>
<feature type="transmembrane region" description="Helical" evidence="10">
    <location>
        <begin position="266"/>
        <end position="288"/>
    </location>
</feature>
<dbReference type="InterPro" id="IPR000537">
    <property type="entry name" value="UbiA_prenyltransferase"/>
</dbReference>
<feature type="transmembrane region" description="Helical" evidence="10">
    <location>
        <begin position="212"/>
        <end position="231"/>
    </location>
</feature>
<dbReference type="InterPro" id="IPR006369">
    <property type="entry name" value="Protohaem_IX_farnesylTrfase"/>
</dbReference>
<proteinExistence type="predicted"/>
<evidence type="ECO:0000256" key="7">
    <source>
        <dbReference type="ARBA" id="ARBA00023133"/>
    </source>
</evidence>
<comment type="caution">
    <text evidence="11">The sequence shown here is derived from an EMBL/GenBank/DDBJ whole genome shotgun (WGS) entry which is preliminary data.</text>
</comment>
<evidence type="ECO:0000256" key="9">
    <source>
        <dbReference type="ARBA" id="ARBA00047690"/>
    </source>
</evidence>
<evidence type="ECO:0000256" key="4">
    <source>
        <dbReference type="ARBA" id="ARBA00022679"/>
    </source>
</evidence>
<evidence type="ECO:0000313" key="11">
    <source>
        <dbReference type="EMBL" id="EMS77805.1"/>
    </source>
</evidence>
<dbReference type="EMBL" id="APJX01000012">
    <property type="protein sequence ID" value="EMS77805.1"/>
    <property type="molecule type" value="Genomic_DNA"/>
</dbReference>
<keyword evidence="3" id="KW-1003">Cell membrane</keyword>
<dbReference type="AlphaFoldDB" id="S0FSZ0"/>
<organism evidence="11 12">
    <name type="scientific">Desulfotignum phosphitoxidans DSM 13687</name>
    <dbReference type="NCBI Taxonomy" id="1286635"/>
    <lineage>
        <taxon>Bacteria</taxon>
        <taxon>Pseudomonadati</taxon>
        <taxon>Thermodesulfobacteriota</taxon>
        <taxon>Desulfobacteria</taxon>
        <taxon>Desulfobacterales</taxon>
        <taxon>Desulfobacteraceae</taxon>
        <taxon>Desulfotignum</taxon>
    </lineage>
</organism>
<evidence type="ECO:0000256" key="2">
    <source>
        <dbReference type="ARBA" id="ARBA00012292"/>
    </source>
</evidence>
<evidence type="ECO:0000256" key="8">
    <source>
        <dbReference type="ARBA" id="ARBA00023136"/>
    </source>
</evidence>
<evidence type="ECO:0000256" key="6">
    <source>
        <dbReference type="ARBA" id="ARBA00022989"/>
    </source>
</evidence>
<evidence type="ECO:0000313" key="12">
    <source>
        <dbReference type="Proteomes" id="UP000014216"/>
    </source>
</evidence>
<dbReference type="InterPro" id="IPR044878">
    <property type="entry name" value="UbiA_sf"/>
</dbReference>
<dbReference type="Proteomes" id="UP000014216">
    <property type="component" value="Unassembled WGS sequence"/>
</dbReference>
<feature type="transmembrane region" description="Helical" evidence="10">
    <location>
        <begin position="237"/>
        <end position="259"/>
    </location>
</feature>
<dbReference type="PANTHER" id="PTHR43448">
    <property type="entry name" value="PROTOHEME IX FARNESYLTRANSFERASE, MITOCHONDRIAL"/>
    <property type="match status" value="1"/>
</dbReference>
<feature type="transmembrane region" description="Helical" evidence="10">
    <location>
        <begin position="110"/>
        <end position="127"/>
    </location>
</feature>
<protein>
    <recommendedName>
        <fullName evidence="2">heme o synthase</fullName>
        <ecNumber evidence="2">2.5.1.141</ecNumber>
    </recommendedName>
</protein>
<dbReference type="GO" id="GO:0008495">
    <property type="term" value="F:protoheme IX farnesyltransferase activity"/>
    <property type="evidence" value="ECO:0007669"/>
    <property type="project" value="UniProtKB-EC"/>
</dbReference>
<sequence length="299" mass="32193">MVETSGIRAAIELTKFRLTGFIALSGIFGHILAAPAPGIDTLVIGAGVWLLAAGAAVLNHIQDRRYDCWFARTRHRCLVKNRVDLQTAGWVASGLVISGLALLAGGLDTHLPWILGILALVCYNGLYTPLKKKTLFAVWPGVICGMLPPAIGWTAVPSSQCHGTGIQLFGVMLVMGIWQVPHFLVLAAAQPVCDPGADRFPTFIRLWTKTELFLQILVWVCVYSLGVFWFLLNGGIVLPGVSASLAGMAFVLPGVMGFFLTRFPAYAGAGGFTTLNLSMLIFMVLGILDRILPTVFPLQ</sequence>
<dbReference type="Pfam" id="PF01040">
    <property type="entry name" value="UbiA"/>
    <property type="match status" value="1"/>
</dbReference>
<dbReference type="Gene3D" id="1.10.357.140">
    <property type="entry name" value="UbiA prenyltransferase"/>
    <property type="match status" value="1"/>
</dbReference>
<accession>S0FSZ0</accession>
<keyword evidence="8 10" id="KW-0472">Membrane</keyword>
<dbReference type="GO" id="GO:0016020">
    <property type="term" value="C:membrane"/>
    <property type="evidence" value="ECO:0007669"/>
    <property type="project" value="UniProtKB-SubCell"/>
</dbReference>
<gene>
    <name evidence="11" type="primary">cyoE</name>
    <name evidence="11" type="ORF">Dpo_12c00830</name>
</gene>
<dbReference type="GO" id="GO:0006783">
    <property type="term" value="P:heme biosynthetic process"/>
    <property type="evidence" value="ECO:0007669"/>
    <property type="project" value="UniProtKB-KW"/>
</dbReference>
<feature type="transmembrane region" description="Helical" evidence="10">
    <location>
        <begin position="83"/>
        <end position="104"/>
    </location>
</feature>
<evidence type="ECO:0000256" key="5">
    <source>
        <dbReference type="ARBA" id="ARBA00022692"/>
    </source>
</evidence>
<evidence type="ECO:0000256" key="3">
    <source>
        <dbReference type="ARBA" id="ARBA00022475"/>
    </source>
</evidence>
<keyword evidence="6 10" id="KW-1133">Transmembrane helix</keyword>
<feature type="transmembrane region" description="Helical" evidence="10">
    <location>
        <begin position="18"/>
        <end position="36"/>
    </location>
</feature>
<feature type="transmembrane region" description="Helical" evidence="10">
    <location>
        <begin position="42"/>
        <end position="62"/>
    </location>
</feature>
<dbReference type="PANTHER" id="PTHR43448:SF2">
    <property type="entry name" value="PROTOHEME IX FARNESYLTRANSFERASE, MITOCHONDRIAL"/>
    <property type="match status" value="1"/>
</dbReference>
<comment type="catalytic activity">
    <reaction evidence="9">
        <text>heme b + (2E,6E)-farnesyl diphosphate + H2O = Fe(II)-heme o + diphosphate</text>
        <dbReference type="Rhea" id="RHEA:28070"/>
        <dbReference type="ChEBI" id="CHEBI:15377"/>
        <dbReference type="ChEBI" id="CHEBI:33019"/>
        <dbReference type="ChEBI" id="CHEBI:60344"/>
        <dbReference type="ChEBI" id="CHEBI:60530"/>
        <dbReference type="ChEBI" id="CHEBI:175763"/>
        <dbReference type="EC" id="2.5.1.141"/>
    </reaction>
</comment>
<dbReference type="OrthoDB" id="9814417at2"/>
<dbReference type="RefSeq" id="WP_006968243.1">
    <property type="nucleotide sequence ID" value="NZ_APJX01000012.1"/>
</dbReference>
<name>S0FSZ0_9BACT</name>
<keyword evidence="4 11" id="KW-0808">Transferase</keyword>
<keyword evidence="7" id="KW-0350">Heme biosynthesis</keyword>
<comment type="subcellular location">
    <subcellularLocation>
        <location evidence="1">Membrane</location>
        <topology evidence="1">Multi-pass membrane protein</topology>
    </subcellularLocation>
</comment>
<dbReference type="EC" id="2.5.1.141" evidence="2"/>
<reference evidence="11 12" key="1">
    <citation type="journal article" date="2013" name="Genome Announc.">
        <title>Draft Genome Sequence of Desulfotignum phosphitoxidans DSM 13687 Strain FiPS-3.</title>
        <authorList>
            <person name="Poehlein A."/>
            <person name="Daniel R."/>
            <person name="Simeonova D.D."/>
        </authorList>
    </citation>
    <scope>NUCLEOTIDE SEQUENCE [LARGE SCALE GENOMIC DNA]</scope>
    <source>
        <strain evidence="11 12">DSM 13687</strain>
    </source>
</reference>